<dbReference type="RefSeq" id="WP_152898450.1">
    <property type="nucleotide sequence ID" value="NZ_WHUV01000003.1"/>
</dbReference>
<proteinExistence type="inferred from homology"/>
<evidence type="ECO:0000256" key="2">
    <source>
        <dbReference type="ARBA" id="ARBA00008061"/>
    </source>
</evidence>
<comment type="subcellular location">
    <subcellularLocation>
        <location evidence="1">Cytoplasm</location>
    </subcellularLocation>
</comment>
<evidence type="ECO:0000313" key="8">
    <source>
        <dbReference type="EMBL" id="MQA55254.1"/>
    </source>
</evidence>
<evidence type="ECO:0000256" key="4">
    <source>
        <dbReference type="ARBA" id="ARBA00022801"/>
    </source>
</evidence>
<sequence length="550" mass="64021">MQDWQRSVIYQIYPKSFHSHSGQATGDLLGVVDKLDYLHWLGVDCLWLTPFLRSPQRDNGYDISDYYAIDPSYGSMADCELLIAEAGKRGIKLMLDIVVNHTSIEHSWFQQARSSLDNPYRDFYIWRDEPNNWESKFGGSAWEYEAQTGQYYLHLFDHTQADLNWDNPLVRAEVFKMMRFWRDKGVGGFRLDVINLISKPADFPEDQSDGRRFYTDGPNVHEYLQEMHREVFAGHDLVNVGEMSSTRLEHCIRYSNPESKELSMTFNFHHLKVDYPNQQKWLRADFDFLELKRILSDWQCGMQAGGGWNALFWCNHDQPRVVSRFGDDGEHRVVSAKMLATALHLLQGTPFVYQGEELGMTNPHFQRIEQYRDVETLNIYRLKREAGEDPQQIMAAIQQKSRDNGRTPMQWNTGANAGFSSAEPWIEVAANADRINVEAQQEDPQSVLHHYRRLIALRREQALIQHGIYRQLLPDHPQLWIYVREGQGERLLVVNNFYGTPCEVQLPPQIIAPGMQQQQLISNYLGDVVRSRQLLLRPYESFVLHLADAY</sequence>
<comment type="similarity">
    <text evidence="2">Belongs to the glycosyl hydrolase 13 family.</text>
</comment>
<dbReference type="AlphaFoldDB" id="A0A7X1PN32"/>
<dbReference type="Proteomes" id="UP000486534">
    <property type="component" value="Unassembled WGS sequence"/>
</dbReference>
<dbReference type="FunFam" id="3.90.400.10:FF:000002">
    <property type="entry name" value="Sucrose isomerase"/>
    <property type="match status" value="1"/>
</dbReference>
<accession>A0A7X1PN32</accession>
<feature type="domain" description="Glycosyl hydrolase family 13 catalytic" evidence="7">
    <location>
        <begin position="11"/>
        <end position="406"/>
    </location>
</feature>
<dbReference type="GO" id="GO:0005737">
    <property type="term" value="C:cytoplasm"/>
    <property type="evidence" value="ECO:0007669"/>
    <property type="project" value="UniProtKB-SubCell"/>
</dbReference>
<dbReference type="Gene3D" id="3.20.20.80">
    <property type="entry name" value="Glycosidases"/>
    <property type="match status" value="1"/>
</dbReference>
<dbReference type="Pfam" id="PF23915">
    <property type="entry name" value="SusG_C"/>
    <property type="match status" value="1"/>
</dbReference>
<dbReference type="SUPFAM" id="SSF51445">
    <property type="entry name" value="(Trans)glycosidases"/>
    <property type="match status" value="1"/>
</dbReference>
<dbReference type="SUPFAM" id="SSF51011">
    <property type="entry name" value="Glycosyl hydrolase domain"/>
    <property type="match status" value="1"/>
</dbReference>
<dbReference type="GO" id="GO:0005993">
    <property type="term" value="P:trehalose catabolic process"/>
    <property type="evidence" value="ECO:0007669"/>
    <property type="project" value="InterPro"/>
</dbReference>
<organism evidence="8 9">
    <name type="scientific">Pseudomonas piscis</name>
    <dbReference type="NCBI Taxonomy" id="2614538"/>
    <lineage>
        <taxon>Bacteria</taxon>
        <taxon>Pseudomonadati</taxon>
        <taxon>Pseudomonadota</taxon>
        <taxon>Gammaproteobacteria</taxon>
        <taxon>Pseudomonadales</taxon>
        <taxon>Pseudomonadaceae</taxon>
        <taxon>Pseudomonas</taxon>
    </lineage>
</organism>
<evidence type="ECO:0000313" key="9">
    <source>
        <dbReference type="Proteomes" id="UP000486534"/>
    </source>
</evidence>
<dbReference type="InterPro" id="IPR006047">
    <property type="entry name" value="GH13_cat_dom"/>
</dbReference>
<dbReference type="Gene3D" id="3.90.400.10">
    <property type="entry name" value="Oligo-1,6-glucosidase, Domain 2"/>
    <property type="match status" value="1"/>
</dbReference>
<dbReference type="Gene3D" id="2.60.40.1180">
    <property type="entry name" value="Golgi alpha-mannosidase II"/>
    <property type="match status" value="1"/>
</dbReference>
<keyword evidence="4 8" id="KW-0378">Hydrolase</keyword>
<dbReference type="PANTHER" id="PTHR10357">
    <property type="entry name" value="ALPHA-AMYLASE FAMILY MEMBER"/>
    <property type="match status" value="1"/>
</dbReference>
<dbReference type="EC" id="3.2.1.93" evidence="6"/>
<dbReference type="Pfam" id="PF00128">
    <property type="entry name" value="Alpha-amylase"/>
    <property type="match status" value="1"/>
</dbReference>
<dbReference type="GO" id="GO:0008788">
    <property type="term" value="F:alpha,alpha-phosphotrehalase activity"/>
    <property type="evidence" value="ECO:0007669"/>
    <property type="project" value="UniProtKB-UniRule"/>
</dbReference>
<dbReference type="InterPro" id="IPR056300">
    <property type="entry name" value="SusG-like_C"/>
</dbReference>
<evidence type="ECO:0000256" key="3">
    <source>
        <dbReference type="ARBA" id="ARBA00022490"/>
    </source>
</evidence>
<dbReference type="GO" id="GO:0004556">
    <property type="term" value="F:alpha-amylase activity"/>
    <property type="evidence" value="ECO:0007669"/>
    <property type="project" value="TreeGrafter"/>
</dbReference>
<dbReference type="FunFam" id="3.20.20.80:FF:000014">
    <property type="entry name" value="Alpha,alpha-phosphotrehalase"/>
    <property type="match status" value="1"/>
</dbReference>
<dbReference type="InterPro" id="IPR013780">
    <property type="entry name" value="Glyco_hydro_b"/>
</dbReference>
<dbReference type="InterPro" id="IPR017853">
    <property type="entry name" value="GH"/>
</dbReference>
<dbReference type="InterPro" id="IPR012769">
    <property type="entry name" value="Trehalose_TreC"/>
</dbReference>
<keyword evidence="5 8" id="KW-0326">Glycosidase</keyword>
<keyword evidence="3" id="KW-0963">Cytoplasm</keyword>
<name>A0A7X1PN32_9PSED</name>
<reference evidence="8 9" key="1">
    <citation type="submission" date="2019-10" db="EMBL/GenBank/DDBJ databases">
        <title>Pseudomonas dajingensis sp. nov., isolated from the profound head ulcers of farmed Murray cod (Maccullochella peelii peelii).</title>
        <authorList>
            <person name="Liu Y."/>
        </authorList>
    </citation>
    <scope>NUCLEOTIDE SEQUENCE [LARGE SCALE GENOMIC DNA]</scope>
    <source>
        <strain evidence="8 9">MC042</strain>
    </source>
</reference>
<evidence type="ECO:0000256" key="1">
    <source>
        <dbReference type="ARBA" id="ARBA00004496"/>
    </source>
</evidence>
<dbReference type="NCBIfam" id="TIGR02403">
    <property type="entry name" value="trehalose_treC"/>
    <property type="match status" value="1"/>
</dbReference>
<dbReference type="SMART" id="SM00642">
    <property type="entry name" value="Aamy"/>
    <property type="match status" value="1"/>
</dbReference>
<evidence type="ECO:0000259" key="7">
    <source>
        <dbReference type="SMART" id="SM00642"/>
    </source>
</evidence>
<evidence type="ECO:0000256" key="6">
    <source>
        <dbReference type="NCBIfam" id="TIGR02403"/>
    </source>
</evidence>
<dbReference type="CDD" id="cd11333">
    <property type="entry name" value="AmyAc_SI_OligoGlu_DGase"/>
    <property type="match status" value="1"/>
</dbReference>
<gene>
    <name evidence="8" type="primary">treC</name>
    <name evidence="8" type="ORF">GDH07_18220</name>
</gene>
<dbReference type="InterPro" id="IPR045857">
    <property type="entry name" value="O16G_dom_2"/>
</dbReference>
<dbReference type="NCBIfam" id="NF008183">
    <property type="entry name" value="PRK10933.1"/>
    <property type="match status" value="1"/>
</dbReference>
<comment type="caution">
    <text evidence="8">The sequence shown here is derived from an EMBL/GenBank/DDBJ whole genome shotgun (WGS) entry which is preliminary data.</text>
</comment>
<dbReference type="PANTHER" id="PTHR10357:SF217">
    <property type="entry name" value="TREHALOSE-6-PHOSPHATE HYDROLASE"/>
    <property type="match status" value="1"/>
</dbReference>
<evidence type="ECO:0000256" key="5">
    <source>
        <dbReference type="ARBA" id="ARBA00023295"/>
    </source>
</evidence>
<protein>
    <recommendedName>
        <fullName evidence="6">Alpha,alpha-phosphotrehalase</fullName>
        <ecNumber evidence="6">3.2.1.93</ecNumber>
    </recommendedName>
</protein>
<dbReference type="EMBL" id="WHUV01000003">
    <property type="protein sequence ID" value="MQA55254.1"/>
    <property type="molecule type" value="Genomic_DNA"/>
</dbReference>
<dbReference type="FunFam" id="2.60.40.1180:FF:000007">
    <property type="entry name" value="Sucrose isomerase"/>
    <property type="match status" value="1"/>
</dbReference>